<accession>A0A0F3KQ64</accession>
<dbReference type="AlphaFoldDB" id="A0A0F3KQ64"/>
<dbReference type="PATRIC" id="fig|345309.4.peg.1613"/>
<dbReference type="EMBL" id="JZRB01000022">
    <property type="protein sequence ID" value="KJV33358.1"/>
    <property type="molecule type" value="Genomic_DNA"/>
</dbReference>
<proteinExistence type="predicted"/>
<dbReference type="OrthoDB" id="6008970at2"/>
<keyword evidence="3" id="KW-1185">Reference proteome</keyword>
<feature type="chain" id="PRO_5002463027" description="Lipoprotein" evidence="1">
    <location>
        <begin position="23"/>
        <end position="202"/>
    </location>
</feature>
<evidence type="ECO:0000256" key="1">
    <source>
        <dbReference type="SAM" id="SignalP"/>
    </source>
</evidence>
<protein>
    <recommendedName>
        <fullName evidence="4">Lipoprotein</fullName>
    </recommendedName>
</protein>
<dbReference type="Proteomes" id="UP000033651">
    <property type="component" value="Unassembled WGS sequence"/>
</dbReference>
<dbReference type="RefSeq" id="WP_045829694.1">
    <property type="nucleotide sequence ID" value="NZ_JZRB01000022.1"/>
</dbReference>
<sequence length="202" mass="19818">MKLSFRTPVLATATLAGLLVLTACGKKEEQTNAPAASSTAPAAASTATAAPAAASTAPAAAPASPTSAAAAAATPAAPSAAPAPAAADTLKVGTVTLGSAVGADKKVAKAKTAFAPNEKTIYASVATEGTSAGATLNAKWTFQDGETTTTVSDISQSISTDGPAVTTFKIQNPNEWPEGKYKVAISLNGKPAGDTAFDIKKK</sequence>
<name>A0A0F3KQ64_9GAMM</name>
<evidence type="ECO:0000313" key="3">
    <source>
        <dbReference type="Proteomes" id="UP000033651"/>
    </source>
</evidence>
<organism evidence="2 3">
    <name type="scientific">Luteibacter yeojuensis</name>
    <dbReference type="NCBI Taxonomy" id="345309"/>
    <lineage>
        <taxon>Bacteria</taxon>
        <taxon>Pseudomonadati</taxon>
        <taxon>Pseudomonadota</taxon>
        <taxon>Gammaproteobacteria</taxon>
        <taxon>Lysobacterales</taxon>
        <taxon>Rhodanobacteraceae</taxon>
        <taxon>Luteibacter</taxon>
    </lineage>
</organism>
<feature type="signal peptide" evidence="1">
    <location>
        <begin position="1"/>
        <end position="22"/>
    </location>
</feature>
<keyword evidence="1" id="KW-0732">Signal</keyword>
<evidence type="ECO:0008006" key="4">
    <source>
        <dbReference type="Google" id="ProtNLM"/>
    </source>
</evidence>
<comment type="caution">
    <text evidence="2">The sequence shown here is derived from an EMBL/GenBank/DDBJ whole genome shotgun (WGS) entry which is preliminary data.</text>
</comment>
<gene>
    <name evidence="2" type="ORF">VI08_11335</name>
</gene>
<evidence type="ECO:0000313" key="2">
    <source>
        <dbReference type="EMBL" id="KJV33358.1"/>
    </source>
</evidence>
<dbReference type="PROSITE" id="PS51257">
    <property type="entry name" value="PROKAR_LIPOPROTEIN"/>
    <property type="match status" value="1"/>
</dbReference>
<reference evidence="2 3" key="1">
    <citation type="submission" date="2015-03" db="EMBL/GenBank/DDBJ databases">
        <title>Draft genome sequence of Luteibacter yeojuensis strain SU11.</title>
        <authorList>
            <person name="Sulaiman J."/>
            <person name="Priya K."/>
            <person name="Chan K.-G."/>
        </authorList>
    </citation>
    <scope>NUCLEOTIDE SEQUENCE [LARGE SCALE GENOMIC DNA]</scope>
    <source>
        <strain evidence="2 3">SU11</strain>
    </source>
</reference>